<evidence type="ECO:0000313" key="1">
    <source>
        <dbReference type="EMBL" id="MBW2939112.1"/>
    </source>
</evidence>
<comment type="caution">
    <text evidence="1">The sequence shown here is derived from an EMBL/GenBank/DDBJ whole genome shotgun (WGS) entry which is preliminary data.</text>
</comment>
<dbReference type="Proteomes" id="UP001138686">
    <property type="component" value="Unassembled WGS sequence"/>
</dbReference>
<reference evidence="1" key="1">
    <citation type="submission" date="2021-07" db="EMBL/GenBank/DDBJ databases">
        <title>Aureisphaera sp. CAU 1614 isolated from sea sediment.</title>
        <authorList>
            <person name="Kim W."/>
        </authorList>
    </citation>
    <scope>NUCLEOTIDE SEQUENCE</scope>
    <source>
        <strain evidence="1">CAU 1614</strain>
    </source>
</reference>
<organism evidence="1 2">
    <name type="scientific">Halomarinibacterium sedimenti</name>
    <dbReference type="NCBI Taxonomy" id="2857106"/>
    <lineage>
        <taxon>Bacteria</taxon>
        <taxon>Pseudomonadati</taxon>
        <taxon>Bacteroidota</taxon>
        <taxon>Flavobacteriia</taxon>
        <taxon>Flavobacteriales</taxon>
        <taxon>Flavobacteriaceae</taxon>
        <taxon>Halomarinibacterium</taxon>
    </lineage>
</organism>
<name>A0A9X1FR81_9FLAO</name>
<dbReference type="AlphaFoldDB" id="A0A9X1FR81"/>
<evidence type="ECO:0000313" key="2">
    <source>
        <dbReference type="Proteomes" id="UP001138686"/>
    </source>
</evidence>
<protein>
    <submittedName>
        <fullName evidence="1">Uncharacterized protein</fullName>
    </submittedName>
</protein>
<sequence length="220" mass="24267">MKKIILTLSLTLIVATISIGQIGINKLNPTATLDIAGDVKLEESLYLEDPGEFTTIRGSKLLINTTGDEVVEYDILLSKYGPINYAEFVFANLSKDGLQDYDTKIPIDDYIVTIQGYYFLGAGTSNTNVMAHSTITDTNIEGYQIYAYKNTTTGTWFIRGFVNNAEFMVADPSYHYYPAPIDLYLNVIIYRDGFITKSISPISIDMGNASTGIATLPTGF</sequence>
<proteinExistence type="predicted"/>
<keyword evidence="2" id="KW-1185">Reference proteome</keyword>
<accession>A0A9X1FR81</accession>
<dbReference type="RefSeq" id="WP_219053639.1">
    <property type="nucleotide sequence ID" value="NZ_JAHWDP010000009.1"/>
</dbReference>
<gene>
    <name evidence="1" type="ORF">KXJ69_13430</name>
</gene>
<dbReference type="EMBL" id="JAHWDP010000009">
    <property type="protein sequence ID" value="MBW2939112.1"/>
    <property type="molecule type" value="Genomic_DNA"/>
</dbReference>